<protein>
    <recommendedName>
        <fullName evidence="4">Fibrillar collagen NC1 domain-containing protein</fullName>
    </recommendedName>
</protein>
<evidence type="ECO:0000313" key="5">
    <source>
        <dbReference type="EMBL" id="VDN10625.1"/>
    </source>
</evidence>
<accession>A0A3P7KZL3</accession>
<dbReference type="Pfam" id="PF01410">
    <property type="entry name" value="COLFI"/>
    <property type="match status" value="1"/>
</dbReference>
<proteinExistence type="predicted"/>
<comment type="subcellular location">
    <subcellularLocation>
        <location evidence="1">Secreted</location>
    </subcellularLocation>
</comment>
<keyword evidence="6" id="KW-1185">Reference proteome</keyword>
<reference evidence="5 6" key="1">
    <citation type="submission" date="2018-11" db="EMBL/GenBank/DDBJ databases">
        <authorList>
            <consortium name="Pathogen Informatics"/>
        </authorList>
    </citation>
    <scope>NUCLEOTIDE SEQUENCE [LARGE SCALE GENOMIC DNA]</scope>
</reference>
<dbReference type="GO" id="GO:0005576">
    <property type="term" value="C:extracellular region"/>
    <property type="evidence" value="ECO:0007669"/>
    <property type="project" value="UniProtKB-SubCell"/>
</dbReference>
<keyword evidence="2" id="KW-0964">Secreted</keyword>
<dbReference type="OrthoDB" id="8939548at2759"/>
<evidence type="ECO:0000259" key="4">
    <source>
        <dbReference type="PROSITE" id="PS51461"/>
    </source>
</evidence>
<evidence type="ECO:0000313" key="6">
    <source>
        <dbReference type="Proteomes" id="UP000281553"/>
    </source>
</evidence>
<dbReference type="Proteomes" id="UP000281553">
    <property type="component" value="Unassembled WGS sequence"/>
</dbReference>
<dbReference type="EMBL" id="UYRU01049545">
    <property type="protein sequence ID" value="VDN10625.1"/>
    <property type="molecule type" value="Genomic_DNA"/>
</dbReference>
<evidence type="ECO:0000256" key="3">
    <source>
        <dbReference type="ARBA" id="ARBA00023119"/>
    </source>
</evidence>
<gene>
    <name evidence="5" type="ORF">DILT_LOCUS6456</name>
</gene>
<dbReference type="SMART" id="SM00038">
    <property type="entry name" value="COLFI"/>
    <property type="match status" value="1"/>
</dbReference>
<dbReference type="AlphaFoldDB" id="A0A3P7KZL3"/>
<dbReference type="InterPro" id="IPR000885">
    <property type="entry name" value="Fib_collagen_C"/>
</dbReference>
<dbReference type="Gene3D" id="2.60.120.1000">
    <property type="match status" value="2"/>
</dbReference>
<organism evidence="5 6">
    <name type="scientific">Dibothriocephalus latus</name>
    <name type="common">Fish tapeworm</name>
    <name type="synonym">Diphyllobothrium latum</name>
    <dbReference type="NCBI Taxonomy" id="60516"/>
    <lineage>
        <taxon>Eukaryota</taxon>
        <taxon>Metazoa</taxon>
        <taxon>Spiralia</taxon>
        <taxon>Lophotrochozoa</taxon>
        <taxon>Platyhelminthes</taxon>
        <taxon>Cestoda</taxon>
        <taxon>Eucestoda</taxon>
        <taxon>Diphyllobothriidea</taxon>
        <taxon>Diphyllobothriidae</taxon>
        <taxon>Dibothriocephalus</taxon>
    </lineage>
</organism>
<keyword evidence="3" id="KW-0176">Collagen</keyword>
<dbReference type="GO" id="GO:0005201">
    <property type="term" value="F:extracellular matrix structural constituent"/>
    <property type="evidence" value="ECO:0007669"/>
    <property type="project" value="InterPro"/>
</dbReference>
<evidence type="ECO:0000256" key="2">
    <source>
        <dbReference type="ARBA" id="ARBA00022525"/>
    </source>
</evidence>
<dbReference type="GO" id="GO:0005581">
    <property type="term" value="C:collagen trimer"/>
    <property type="evidence" value="ECO:0007669"/>
    <property type="project" value="UniProtKB-KW"/>
</dbReference>
<feature type="domain" description="Fibrillar collagen NC1" evidence="4">
    <location>
        <begin position="1"/>
        <end position="198"/>
    </location>
</feature>
<evidence type="ECO:0000256" key="1">
    <source>
        <dbReference type="ARBA" id="ARBA00004613"/>
    </source>
</evidence>
<name>A0A3P7KZL3_DIBLA</name>
<dbReference type="PROSITE" id="PS51461">
    <property type="entry name" value="NC1_FIB"/>
    <property type="match status" value="1"/>
</dbReference>
<sequence>MGNQGPPGPPGPPAFTYDMRMSDDADQAKYIGTDSIELPDGSRGLPARSCKILARVKPHLEDDAIQVYCRISSGETCISAKTPEFDYEIPADQLSFLKVLSDKAKQEITVNCRQSSVTESGLASRLLADNDLYFTAEGPLFRYKVLLDDCQYKKDSYGSTIFEVSSRPRRLPLRDISFADLGGDDRESVRQKLGTNVDEDLGLE</sequence>